<protein>
    <recommendedName>
        <fullName evidence="4">Hsp70-binding protein 1</fullName>
    </recommendedName>
    <alternativeName>
        <fullName evidence="5">Heat shock protein-binding protein 1</fullName>
    </alternativeName>
    <alternativeName>
        <fullName evidence="6">Hsp70-interacting protein 1</fullName>
    </alternativeName>
</protein>
<reference evidence="8" key="1">
    <citation type="submission" date="2025-08" db="UniProtKB">
        <authorList>
            <consortium name="Ensembl"/>
        </authorList>
    </citation>
    <scope>IDENTIFICATION</scope>
</reference>
<dbReference type="Pfam" id="PF08609">
    <property type="entry name" value="Fes1"/>
    <property type="match status" value="1"/>
</dbReference>
<keyword evidence="2" id="KW-0677">Repeat</keyword>
<accession>A0A8C6UJ77</accession>
<dbReference type="GO" id="GO:0000774">
    <property type="term" value="F:adenyl-nucleotide exchange factor activity"/>
    <property type="evidence" value="ECO:0007669"/>
    <property type="project" value="TreeGrafter"/>
</dbReference>
<dbReference type="Proteomes" id="UP000694523">
    <property type="component" value="Unplaced"/>
</dbReference>
<dbReference type="PANTHER" id="PTHR19316">
    <property type="entry name" value="PROTEIN FOLDING REGULATOR"/>
    <property type="match status" value="1"/>
</dbReference>
<dbReference type="InterPro" id="IPR013918">
    <property type="entry name" value="Nucleotide_exch_fac_Fes1"/>
</dbReference>
<evidence type="ECO:0000256" key="2">
    <source>
        <dbReference type="ARBA" id="ARBA00022737"/>
    </source>
</evidence>
<sequence>MSEEEGQGRRYPQNLQGVLQLAVDVGSAAEGPQPLAPMSEERKAWLRDALSEIGKGQMDEVEQMKLCLKILLREEPSDQDREDEDEEDERETALETISELCENLDNARDLMTLGGLELCVSRYLCHEQSGLRWRAAALIASCSQNMPQVQLYLLDIGTLPKLLQMADADPHPTVRVKALYAVSCLVREQDAGLQAFLSLDGFSVLMRGMQSENEKLRIKAAFLLLNLLTSHPEQRVAVISMGMVQQLVSVLRTAHSPFHEHVLGALCCLVEDCPQGLKDCREAALGLHELLKERAKELQGKEEYEEELDLCERLRTMCFTGQQAESNGMDR</sequence>
<dbReference type="FunFam" id="1.25.10.10:FF:000178">
    <property type="entry name" value="hsp70-binding protein 1 isoform X1"/>
    <property type="match status" value="1"/>
</dbReference>
<dbReference type="Ensembl" id="ENSNMLT00000040277.1">
    <property type="protein sequence ID" value="ENSNMLP00000036141.1"/>
    <property type="gene ID" value="ENSNMLG00000022452.1"/>
</dbReference>
<reference evidence="8" key="2">
    <citation type="submission" date="2025-09" db="UniProtKB">
        <authorList>
            <consortium name="Ensembl"/>
        </authorList>
    </citation>
    <scope>IDENTIFICATION</scope>
</reference>
<evidence type="ECO:0000256" key="1">
    <source>
        <dbReference type="ARBA" id="ARBA00022553"/>
    </source>
</evidence>
<dbReference type="AlphaFoldDB" id="A0A8C6UJ77"/>
<dbReference type="SUPFAM" id="SSF48371">
    <property type="entry name" value="ARM repeat"/>
    <property type="match status" value="1"/>
</dbReference>
<evidence type="ECO:0000259" key="7">
    <source>
        <dbReference type="Pfam" id="PF08609"/>
    </source>
</evidence>
<organism evidence="8 9">
    <name type="scientific">Neogobius melanostomus</name>
    <name type="common">round goby</name>
    <dbReference type="NCBI Taxonomy" id="47308"/>
    <lineage>
        <taxon>Eukaryota</taxon>
        <taxon>Metazoa</taxon>
        <taxon>Chordata</taxon>
        <taxon>Craniata</taxon>
        <taxon>Vertebrata</taxon>
        <taxon>Euteleostomi</taxon>
        <taxon>Actinopterygii</taxon>
        <taxon>Neopterygii</taxon>
        <taxon>Teleostei</taxon>
        <taxon>Neoteleostei</taxon>
        <taxon>Acanthomorphata</taxon>
        <taxon>Gobiaria</taxon>
        <taxon>Gobiiformes</taxon>
        <taxon>Gobioidei</taxon>
        <taxon>Gobiidae</taxon>
        <taxon>Benthophilinae</taxon>
        <taxon>Neogobiini</taxon>
        <taxon>Neogobius</taxon>
    </lineage>
</organism>
<proteinExistence type="predicted"/>
<evidence type="ECO:0000256" key="5">
    <source>
        <dbReference type="ARBA" id="ARBA00075420"/>
    </source>
</evidence>
<comment type="subunit">
    <text evidence="3">Interacts with the ATP-binding domain of HSPA1A. Detected in a ternary complex containing STUB1, HSPA1A and HSPBP1. Interacts with PGLYRP1; this interaction blocks the cytotoxic activity of the PGLYRP1-HSPA1A complex.</text>
</comment>
<feature type="domain" description="Nucleotide exchange factor Fes1" evidence="7">
    <location>
        <begin position="15"/>
        <end position="110"/>
    </location>
</feature>
<name>A0A8C6UJ77_9GOBI</name>
<evidence type="ECO:0000313" key="9">
    <source>
        <dbReference type="Proteomes" id="UP000694523"/>
    </source>
</evidence>
<evidence type="ECO:0000256" key="4">
    <source>
        <dbReference type="ARBA" id="ARBA00069271"/>
    </source>
</evidence>
<evidence type="ECO:0000256" key="6">
    <source>
        <dbReference type="ARBA" id="ARBA00081319"/>
    </source>
</evidence>
<evidence type="ECO:0000256" key="3">
    <source>
        <dbReference type="ARBA" id="ARBA00064806"/>
    </source>
</evidence>
<dbReference type="Gene3D" id="1.25.10.10">
    <property type="entry name" value="Leucine-rich Repeat Variant"/>
    <property type="match status" value="1"/>
</dbReference>
<keyword evidence="9" id="KW-1185">Reference proteome</keyword>
<dbReference type="InterPro" id="IPR050693">
    <property type="entry name" value="Hsp70_NEF-Inhibitors"/>
</dbReference>
<keyword evidence="1" id="KW-0597">Phosphoprotein</keyword>
<dbReference type="GO" id="GO:0005783">
    <property type="term" value="C:endoplasmic reticulum"/>
    <property type="evidence" value="ECO:0007669"/>
    <property type="project" value="TreeGrafter"/>
</dbReference>
<evidence type="ECO:0000313" key="8">
    <source>
        <dbReference type="Ensembl" id="ENSNMLP00000036141.1"/>
    </source>
</evidence>
<dbReference type="InterPro" id="IPR016024">
    <property type="entry name" value="ARM-type_fold"/>
</dbReference>
<dbReference type="InterPro" id="IPR011989">
    <property type="entry name" value="ARM-like"/>
</dbReference>
<dbReference type="PANTHER" id="PTHR19316:SF18">
    <property type="entry name" value="HSP70-BINDING PROTEIN 1"/>
    <property type="match status" value="1"/>
</dbReference>